<comment type="caution">
    <text evidence="3">The sequence shown here is derived from an EMBL/GenBank/DDBJ whole genome shotgun (WGS) entry which is preliminary data.</text>
</comment>
<dbReference type="GeneID" id="29695887"/>
<evidence type="ECO:0000313" key="4">
    <source>
        <dbReference type="Proteomes" id="UP000451386"/>
    </source>
</evidence>
<sequence length="237" mass="25369">MHAPYLLAACVLMCGFIDKTFIYIIKLADFYLLEKVIAMRQWRGIVSVIAAMAMIGGFAGCGQSQEQAGFSKSPQSSQTATGGASGEIGNMESEHHILPSSDVEELELRLESIGESTATGNLTLLGELHPTASYTERDGGRGMPSLQNQDELTFSDCKSYMLSVLCMGEGSVSIEWTLGTQSEQRNLECAPKIAETALGMSNVNAKSSTVKIVAEEGSKAEIAYRLDEIGKPGVVVD</sequence>
<evidence type="ECO:0000256" key="2">
    <source>
        <dbReference type="SAM" id="Phobius"/>
    </source>
</evidence>
<feature type="compositionally biased region" description="Polar residues" evidence="1">
    <location>
        <begin position="66"/>
        <end position="82"/>
    </location>
</feature>
<organism evidence="3 4">
    <name type="scientific">Bifidobacterium bifidum</name>
    <dbReference type="NCBI Taxonomy" id="1681"/>
    <lineage>
        <taxon>Bacteria</taxon>
        <taxon>Bacillati</taxon>
        <taxon>Actinomycetota</taxon>
        <taxon>Actinomycetes</taxon>
        <taxon>Bifidobacteriales</taxon>
        <taxon>Bifidobacteriaceae</taxon>
        <taxon>Bifidobacterium</taxon>
    </lineage>
</organism>
<protein>
    <submittedName>
        <fullName evidence="3">Uncharacterized protein</fullName>
    </submittedName>
</protein>
<gene>
    <name evidence="3" type="ORF">GBA83_09325</name>
</gene>
<keyword evidence="2" id="KW-0812">Transmembrane</keyword>
<name>A0A7J5TLU3_BIFBI</name>
<keyword evidence="2" id="KW-0472">Membrane</keyword>
<feature type="transmembrane region" description="Helical" evidence="2">
    <location>
        <begin position="6"/>
        <end position="25"/>
    </location>
</feature>
<evidence type="ECO:0000256" key="1">
    <source>
        <dbReference type="SAM" id="MobiDB-lite"/>
    </source>
</evidence>
<feature type="transmembrane region" description="Helical" evidence="2">
    <location>
        <begin position="45"/>
        <end position="65"/>
    </location>
</feature>
<feature type="region of interest" description="Disordered" evidence="1">
    <location>
        <begin position="66"/>
        <end position="90"/>
    </location>
</feature>
<proteinExistence type="predicted"/>
<accession>A0A7J5TLU3</accession>
<dbReference type="AlphaFoldDB" id="A0A7J5TLU3"/>
<reference evidence="3 4" key="1">
    <citation type="journal article" date="2019" name="Nat. Med.">
        <title>A library of human gut bacterial isolates paired with longitudinal multiomics data enables mechanistic microbiome research.</title>
        <authorList>
            <person name="Poyet M."/>
            <person name="Groussin M."/>
            <person name="Gibbons S.M."/>
            <person name="Avila-Pacheco J."/>
            <person name="Jiang X."/>
            <person name="Kearney S.M."/>
            <person name="Perrotta A.R."/>
            <person name="Berdy B."/>
            <person name="Zhao S."/>
            <person name="Lieberman T.D."/>
            <person name="Swanson P.K."/>
            <person name="Smith M."/>
            <person name="Roesemann S."/>
            <person name="Alexander J.E."/>
            <person name="Rich S.A."/>
            <person name="Livny J."/>
            <person name="Vlamakis H."/>
            <person name="Clish C."/>
            <person name="Bullock K."/>
            <person name="Deik A."/>
            <person name="Scott J."/>
            <person name="Pierce K.A."/>
            <person name="Xavier R.J."/>
            <person name="Alm E.J."/>
        </authorList>
    </citation>
    <scope>NUCLEOTIDE SEQUENCE [LARGE SCALE GENOMIC DNA]</scope>
    <source>
        <strain evidence="3 4">BIOML-A13</strain>
    </source>
</reference>
<dbReference type="Proteomes" id="UP000451386">
    <property type="component" value="Unassembled WGS sequence"/>
</dbReference>
<keyword evidence="2" id="KW-1133">Transmembrane helix</keyword>
<evidence type="ECO:0000313" key="3">
    <source>
        <dbReference type="EMBL" id="KAB7486092.1"/>
    </source>
</evidence>
<dbReference type="EMBL" id="WDOP01000012">
    <property type="protein sequence ID" value="KAB7486092.1"/>
    <property type="molecule type" value="Genomic_DNA"/>
</dbReference>
<dbReference type="RefSeq" id="WP_004219054.1">
    <property type="nucleotide sequence ID" value="NZ_WDOP01000012.1"/>
</dbReference>